<dbReference type="HOGENOM" id="CLU_058669_0_0_4"/>
<dbReference type="AlphaFoldDB" id="B1Y7T9"/>
<dbReference type="Proteomes" id="UP000001693">
    <property type="component" value="Chromosome"/>
</dbReference>
<dbReference type="InterPro" id="IPR024624">
    <property type="entry name" value="Pyridox_Oxase_Alr4036_FMN-bd"/>
</dbReference>
<dbReference type="GO" id="GO:0010181">
    <property type="term" value="F:FMN binding"/>
    <property type="evidence" value="ECO:0007669"/>
    <property type="project" value="InterPro"/>
</dbReference>
<dbReference type="KEGG" id="lch:Lcho_0262"/>
<feature type="domain" description="Pyridoxamine 5'-phosphate oxidase Alr4036 family FMN-binding" evidence="1">
    <location>
        <begin position="21"/>
        <end position="109"/>
    </location>
</feature>
<evidence type="ECO:0000259" key="1">
    <source>
        <dbReference type="Pfam" id="PF12766"/>
    </source>
</evidence>
<proteinExistence type="predicted"/>
<evidence type="ECO:0000313" key="3">
    <source>
        <dbReference type="Proteomes" id="UP000001693"/>
    </source>
</evidence>
<protein>
    <submittedName>
        <fullName evidence="2">Pyridoxamine 5'-phosphate oxidase-related FMN-binding</fullName>
    </submittedName>
</protein>
<gene>
    <name evidence="2" type="ordered locus">Lcho_0262</name>
</gene>
<dbReference type="STRING" id="395495.Lcho_0262"/>
<organism evidence="2 3">
    <name type="scientific">Leptothrix cholodnii (strain ATCC 51168 / LMG 8142 / SP-6)</name>
    <name type="common">Leptothrix discophora (strain SP-6)</name>
    <dbReference type="NCBI Taxonomy" id="395495"/>
    <lineage>
        <taxon>Bacteria</taxon>
        <taxon>Pseudomonadati</taxon>
        <taxon>Pseudomonadota</taxon>
        <taxon>Betaproteobacteria</taxon>
        <taxon>Burkholderiales</taxon>
        <taxon>Sphaerotilaceae</taxon>
        <taxon>Leptothrix</taxon>
    </lineage>
</organism>
<reference evidence="2 3" key="1">
    <citation type="submission" date="2008-03" db="EMBL/GenBank/DDBJ databases">
        <title>Complete sequence of Leptothrix cholodnii SP-6.</title>
        <authorList>
            <consortium name="US DOE Joint Genome Institute"/>
            <person name="Copeland A."/>
            <person name="Lucas S."/>
            <person name="Lapidus A."/>
            <person name="Glavina del Rio T."/>
            <person name="Dalin E."/>
            <person name="Tice H."/>
            <person name="Bruce D."/>
            <person name="Goodwin L."/>
            <person name="Pitluck S."/>
            <person name="Chertkov O."/>
            <person name="Brettin T."/>
            <person name="Detter J.C."/>
            <person name="Han C."/>
            <person name="Kuske C.R."/>
            <person name="Schmutz J."/>
            <person name="Larimer F."/>
            <person name="Land M."/>
            <person name="Hauser L."/>
            <person name="Kyrpides N."/>
            <person name="Lykidis A."/>
            <person name="Emerson D."/>
            <person name="Richardson P."/>
        </authorList>
    </citation>
    <scope>NUCLEOTIDE SEQUENCE [LARGE SCALE GENOMIC DNA]</scope>
    <source>
        <strain evidence="3">ATCC 51168 / LMG 8142 / SP-6</strain>
    </source>
</reference>
<dbReference type="InterPro" id="IPR012349">
    <property type="entry name" value="Split_barrel_FMN-bd"/>
</dbReference>
<dbReference type="OrthoDB" id="9152543at2"/>
<dbReference type="Pfam" id="PF12766">
    <property type="entry name" value="Pyridox_oxase_2"/>
    <property type="match status" value="1"/>
</dbReference>
<evidence type="ECO:0000313" key="2">
    <source>
        <dbReference type="EMBL" id="ACB32537.1"/>
    </source>
</evidence>
<keyword evidence="3" id="KW-1185">Reference proteome</keyword>
<sequence>MTEDARLAELAQIESAVWAELERAVHSRFTGSVAPHEWRRAVLATQDADGPQARSVVLRDLLLDSRELVFYADARSPKVAQLRRDPRAVLLCWSSTLGWQLRLRCHIEVETSGLDVTARWAHIRNRPAAHDYLSPLAPGTPMPDGHGGLVVTPLPPERLRETFAVLSARVEAIDWLELHARGQRRAVFDAQGARWLTP</sequence>
<dbReference type="SUPFAM" id="SSF50475">
    <property type="entry name" value="FMN-binding split barrel"/>
    <property type="match status" value="1"/>
</dbReference>
<accession>B1Y7T9</accession>
<dbReference type="Gene3D" id="2.30.110.10">
    <property type="entry name" value="Electron Transport, Fmn-binding Protein, Chain A"/>
    <property type="match status" value="1"/>
</dbReference>
<name>B1Y7T9_LEPCP</name>
<dbReference type="EMBL" id="CP001013">
    <property type="protein sequence ID" value="ACB32537.1"/>
    <property type="molecule type" value="Genomic_DNA"/>
</dbReference>
<dbReference type="eggNOG" id="COG0259">
    <property type="taxonomic scope" value="Bacteria"/>
</dbReference>
<dbReference type="RefSeq" id="WP_012345299.1">
    <property type="nucleotide sequence ID" value="NC_010524.1"/>
</dbReference>